<gene>
    <name evidence="3" type="primary">NIFU4</name>
    <name evidence="3" type="ORF">SNEC2469_LOCUS34534</name>
</gene>
<proteinExistence type="inferred from homology"/>
<dbReference type="PIRSF" id="PIRSF036773">
    <property type="entry name" value="HIRIP5"/>
    <property type="match status" value="1"/>
</dbReference>
<dbReference type="Proteomes" id="UP000601435">
    <property type="component" value="Unassembled WGS sequence"/>
</dbReference>
<dbReference type="PANTHER" id="PTHR11178">
    <property type="entry name" value="IRON-SULFUR CLUSTER SCAFFOLD PROTEIN NFU-RELATED"/>
    <property type="match status" value="1"/>
</dbReference>
<comment type="caution">
    <text evidence="3">The sequence shown here is derived from an EMBL/GenBank/DDBJ whole genome shotgun (WGS) entry which is preliminary data.</text>
</comment>
<dbReference type="GO" id="GO:0051536">
    <property type="term" value="F:iron-sulfur cluster binding"/>
    <property type="evidence" value="ECO:0007669"/>
    <property type="project" value="InterPro"/>
</dbReference>
<sequence length="214" mass="23768">MSAFRRAFPKLHLALCRPVSVLVEATPNPKSMKFVLEGGEVLGRGTKTMLFRSPHEAIQSPLAKSLLELDGVREVLLAAEHVTVTKSTLAEWEDLQDVVEGEISKFYEAGHTVIEESAVESTDPQDFPEGSIEAEILELLEERVRPFVQQDGGDIEFVRFDHADSTLYLKMVGSCSGCSQSHATLQEGVKNLMDHYIPQVKQIVGLNDEMDWAL</sequence>
<feature type="domain" description="Scaffold protein Nfu/NifU N-terminal" evidence="2">
    <location>
        <begin position="21"/>
        <end position="110"/>
    </location>
</feature>
<dbReference type="SUPFAM" id="SSF110836">
    <property type="entry name" value="Hypothetical protein SAV1430"/>
    <property type="match status" value="1"/>
</dbReference>
<dbReference type="SUPFAM" id="SSF117916">
    <property type="entry name" value="Fe-S cluster assembly (FSCA) domain-like"/>
    <property type="match status" value="1"/>
</dbReference>
<evidence type="ECO:0000256" key="1">
    <source>
        <dbReference type="ARBA" id="ARBA00006420"/>
    </source>
</evidence>
<dbReference type="SMART" id="SM00932">
    <property type="entry name" value="Nfu_N"/>
    <property type="match status" value="1"/>
</dbReference>
<keyword evidence="4" id="KW-1185">Reference proteome</keyword>
<dbReference type="Gene3D" id="3.30.1370.70">
    <property type="entry name" value="Scaffold protein Nfu/NifU, N-terminal domain"/>
    <property type="match status" value="1"/>
</dbReference>
<organism evidence="3 4">
    <name type="scientific">Symbiodinium necroappetens</name>
    <dbReference type="NCBI Taxonomy" id="1628268"/>
    <lineage>
        <taxon>Eukaryota</taxon>
        <taxon>Sar</taxon>
        <taxon>Alveolata</taxon>
        <taxon>Dinophyceae</taxon>
        <taxon>Suessiales</taxon>
        <taxon>Symbiodiniaceae</taxon>
        <taxon>Symbiodinium</taxon>
    </lineage>
</organism>
<dbReference type="InterPro" id="IPR035433">
    <property type="entry name" value="NFU1-like"/>
</dbReference>
<comment type="similarity">
    <text evidence="1">Belongs to the NifU family.</text>
</comment>
<dbReference type="EMBL" id="CAJNJA010095697">
    <property type="protein sequence ID" value="CAE7942107.1"/>
    <property type="molecule type" value="Genomic_DNA"/>
</dbReference>
<evidence type="ECO:0000313" key="3">
    <source>
        <dbReference type="EMBL" id="CAE7942107.1"/>
    </source>
</evidence>
<dbReference type="InterPro" id="IPR036498">
    <property type="entry name" value="Nfu/NifU_N_sf"/>
</dbReference>
<name>A0A813CI23_9DINO</name>
<evidence type="ECO:0000259" key="2">
    <source>
        <dbReference type="SMART" id="SM00932"/>
    </source>
</evidence>
<dbReference type="Pfam" id="PF08712">
    <property type="entry name" value="Nfu_N"/>
    <property type="match status" value="1"/>
</dbReference>
<dbReference type="GO" id="GO:0016226">
    <property type="term" value="P:iron-sulfur cluster assembly"/>
    <property type="evidence" value="ECO:0007669"/>
    <property type="project" value="InterPro"/>
</dbReference>
<dbReference type="AlphaFoldDB" id="A0A813CI23"/>
<evidence type="ECO:0000313" key="4">
    <source>
        <dbReference type="Proteomes" id="UP000601435"/>
    </source>
</evidence>
<protein>
    <submittedName>
        <fullName evidence="3">NIFU4 protein</fullName>
    </submittedName>
</protein>
<dbReference type="Gene3D" id="3.30.300.130">
    <property type="entry name" value="Fe-S cluster assembly (FSCA)"/>
    <property type="match status" value="1"/>
</dbReference>
<accession>A0A813CI23</accession>
<dbReference type="InterPro" id="IPR001075">
    <property type="entry name" value="NIF_FeS_clus_asmbl_NifU_C"/>
</dbReference>
<dbReference type="Pfam" id="PF01106">
    <property type="entry name" value="NifU"/>
    <property type="match status" value="1"/>
</dbReference>
<dbReference type="PANTHER" id="PTHR11178:SF1">
    <property type="entry name" value="NFU1 IRON-SULFUR CLUSTER SCAFFOLD HOMOLOG, MITOCHONDRIAL"/>
    <property type="match status" value="1"/>
</dbReference>
<dbReference type="GO" id="GO:0005506">
    <property type="term" value="F:iron ion binding"/>
    <property type="evidence" value="ECO:0007669"/>
    <property type="project" value="InterPro"/>
</dbReference>
<dbReference type="InterPro" id="IPR034904">
    <property type="entry name" value="FSCA_dom_sf"/>
</dbReference>
<dbReference type="OrthoDB" id="565552at2759"/>
<reference evidence="3" key="1">
    <citation type="submission" date="2021-02" db="EMBL/GenBank/DDBJ databases">
        <authorList>
            <person name="Dougan E. K."/>
            <person name="Rhodes N."/>
            <person name="Thang M."/>
            <person name="Chan C."/>
        </authorList>
    </citation>
    <scope>NUCLEOTIDE SEQUENCE</scope>
</reference>
<dbReference type="InterPro" id="IPR014824">
    <property type="entry name" value="Nfu/NifU_N"/>
</dbReference>